<comment type="caution">
    <text evidence="1">The sequence shown here is derived from an EMBL/GenBank/DDBJ whole genome shotgun (WGS) entry which is preliminary data.</text>
</comment>
<reference evidence="1 2" key="1">
    <citation type="journal article" date="2011" name="ISME J.">
        <title>Community ecology of hot spring cyanobacterial mats: predominant populations and their functional potential.</title>
        <authorList>
            <person name="Klatt C.G."/>
            <person name="Wood J.M."/>
            <person name="Rusch D.B."/>
            <person name="Bateson M.M."/>
            <person name="Hamamura N."/>
            <person name="Heidelberg J.F."/>
            <person name="Grossman A.R."/>
            <person name="Bhaya D."/>
            <person name="Cohan F.M."/>
            <person name="Kuhl M."/>
            <person name="Bryant D.A."/>
            <person name="Ward D.M."/>
        </authorList>
    </citation>
    <scope>NUCLEOTIDE SEQUENCE [LARGE SCALE GENOMIC DNA]</scope>
    <source>
        <strain evidence="1">OS</strain>
    </source>
</reference>
<sequence length="104" mass="12007">MENAARVFRNNGYEVRETDYVSGEIVGFKPERMFMMGDVPIKAGPYLVKAQCRNDTLTVFVFTVKDDGKTPERSWDETATDEFERSQYMPLLGDLRALCRREAQ</sequence>
<protein>
    <submittedName>
        <fullName evidence="1">Uncharacterized protein</fullName>
    </submittedName>
</protein>
<dbReference type="AlphaFoldDB" id="A0A395LY92"/>
<gene>
    <name evidence="1" type="ORF">D0433_10675</name>
</gene>
<name>A0A395LY92_9BACT</name>
<dbReference type="Proteomes" id="UP000266389">
    <property type="component" value="Unassembled WGS sequence"/>
</dbReference>
<accession>A0A395LY92</accession>
<evidence type="ECO:0000313" key="2">
    <source>
        <dbReference type="Proteomes" id="UP000266389"/>
    </source>
</evidence>
<dbReference type="EMBL" id="PHFL01000064">
    <property type="protein sequence ID" value="RFM23513.1"/>
    <property type="molecule type" value="Genomic_DNA"/>
</dbReference>
<evidence type="ECO:0000313" key="1">
    <source>
        <dbReference type="EMBL" id="RFM23513.1"/>
    </source>
</evidence>
<organism evidence="1 2">
    <name type="scientific">Candidatus Thermochlorobacter aerophilus</name>
    <dbReference type="NCBI Taxonomy" id="1868324"/>
    <lineage>
        <taxon>Bacteria</taxon>
        <taxon>Pseudomonadati</taxon>
        <taxon>Chlorobiota</taxon>
        <taxon>Chlorobiia</taxon>
        <taxon>Chlorobiales</taxon>
        <taxon>Candidatus Thermochlorobacteriaceae</taxon>
        <taxon>Candidatus Thermochlorobacter</taxon>
    </lineage>
</organism>
<proteinExistence type="predicted"/>